<comment type="subcellular location">
    <subcellularLocation>
        <location evidence="1">Membrane</location>
        <topology evidence="1">Multi-pass membrane protein</topology>
    </subcellularLocation>
</comment>
<keyword evidence="5 7" id="KW-0472">Membrane</keyword>
<feature type="transmembrane region" description="Helical" evidence="7">
    <location>
        <begin position="363"/>
        <end position="386"/>
    </location>
</feature>
<keyword evidence="3" id="KW-0813">Transport</keyword>
<gene>
    <name evidence="9" type="ORF">CASFOL_032543</name>
</gene>
<feature type="domain" description="Amino acid transporter transmembrane" evidence="8">
    <location>
        <begin position="432"/>
        <end position="558"/>
    </location>
</feature>
<evidence type="ECO:0000313" key="10">
    <source>
        <dbReference type="Proteomes" id="UP001632038"/>
    </source>
</evidence>
<evidence type="ECO:0000256" key="5">
    <source>
        <dbReference type="ARBA" id="ARBA00023136"/>
    </source>
</evidence>
<feature type="transmembrane region" description="Helical" evidence="7">
    <location>
        <begin position="222"/>
        <end position="241"/>
    </location>
</feature>
<accession>A0ABD3C2F2</accession>
<evidence type="ECO:0000256" key="2">
    <source>
        <dbReference type="ARBA" id="ARBA00022692"/>
    </source>
</evidence>
<keyword evidence="2 7" id="KW-0812">Transmembrane</keyword>
<evidence type="ECO:0000256" key="4">
    <source>
        <dbReference type="ARBA" id="ARBA00022989"/>
    </source>
</evidence>
<dbReference type="GO" id="GO:0031090">
    <property type="term" value="C:organelle membrane"/>
    <property type="evidence" value="ECO:0007669"/>
    <property type="project" value="UniProtKB-ARBA"/>
</dbReference>
<dbReference type="PANTHER" id="PTHR22950">
    <property type="entry name" value="AMINO ACID TRANSPORTER"/>
    <property type="match status" value="1"/>
</dbReference>
<dbReference type="PANTHER" id="PTHR22950:SF701">
    <property type="entry name" value="AMINO ACID TRANSPORTER AVT1A-LIKE"/>
    <property type="match status" value="1"/>
</dbReference>
<evidence type="ECO:0000256" key="6">
    <source>
        <dbReference type="SAM" id="MobiDB-lite"/>
    </source>
</evidence>
<dbReference type="InterPro" id="IPR013057">
    <property type="entry name" value="AA_transpt_TM"/>
</dbReference>
<feature type="transmembrane region" description="Helical" evidence="7">
    <location>
        <begin position="478"/>
        <end position="498"/>
    </location>
</feature>
<reference evidence="10" key="1">
    <citation type="journal article" date="2024" name="IScience">
        <title>Strigolactones Initiate the Formation of Haustorium-like Structures in Castilleja.</title>
        <authorList>
            <person name="Buerger M."/>
            <person name="Peterson D."/>
            <person name="Chory J."/>
        </authorList>
    </citation>
    <scope>NUCLEOTIDE SEQUENCE [LARGE SCALE GENOMIC DNA]</scope>
</reference>
<feature type="transmembrane region" description="Helical" evidence="7">
    <location>
        <begin position="261"/>
        <end position="282"/>
    </location>
</feature>
<dbReference type="GO" id="GO:0006865">
    <property type="term" value="P:amino acid transport"/>
    <property type="evidence" value="ECO:0007669"/>
    <property type="project" value="UniProtKB-KW"/>
</dbReference>
<feature type="transmembrane region" description="Helical" evidence="7">
    <location>
        <begin position="504"/>
        <end position="523"/>
    </location>
</feature>
<feature type="transmembrane region" description="Helical" evidence="7">
    <location>
        <begin position="289"/>
        <end position="310"/>
    </location>
</feature>
<keyword evidence="3" id="KW-0029">Amino-acid transport</keyword>
<dbReference type="AlphaFoldDB" id="A0ABD3C2F2"/>
<sequence>MAREKRDSSEYFLEDGDYRDEDGIEDAEEGYGDDETNGSVDNNDDGVSRSASVVSQQWPQSLRETTDIYSIAASPSFGTFFGISGAGSSAISQNDLNDRMPFLSDYNKKGNYSEGFSRFRTPSVLSEKASLYKQQTGEFPVSYGCSFVQTIFNGVNVMAGVGLLSTPYTVKQAGWASLLVLILFALVCCYTATLMKQCFESREGILTFPDMGEAAFGRWGRILISIVLYSELYASCVEFIILEGDNLTQVFPGTSLNIFGFHLDSVHLFAIISVLVILPTVLLKDLRLISYLSASGVIATIVVLLCLLFIGTTSGIGFHHTGKLVNFNGIPFAIGIYGYCYSGHSVFPNIYQSMADKTKFTKAIVTCFVICVALYGGAAVLGFLMFGDSTRSQITLNLPQHTISSKVAIWTTVINPLTKYPSSDLLSSHIKYCSVIICVDIIIFSLARNKFALLMNPLARSMEELLPPSLSNSNWSFVLIRTALVISSLFVAFIIPFFGTVMSLIGSLLSVLMCCNIPNFMLFENFGKECLDYAEVVLSNAIVALGVVSAVFGTYNSFLELAEKY</sequence>
<proteinExistence type="predicted"/>
<dbReference type="Proteomes" id="UP001632038">
    <property type="component" value="Unassembled WGS sequence"/>
</dbReference>
<feature type="transmembrane region" description="Helical" evidence="7">
    <location>
        <begin position="429"/>
        <end position="447"/>
    </location>
</feature>
<feature type="transmembrane region" description="Helical" evidence="7">
    <location>
        <begin position="173"/>
        <end position="192"/>
    </location>
</feature>
<feature type="transmembrane region" description="Helical" evidence="7">
    <location>
        <begin position="330"/>
        <end position="351"/>
    </location>
</feature>
<keyword evidence="4 7" id="KW-1133">Transmembrane helix</keyword>
<name>A0ABD3C2F2_9LAMI</name>
<evidence type="ECO:0000259" key="8">
    <source>
        <dbReference type="Pfam" id="PF01490"/>
    </source>
</evidence>
<feature type="transmembrane region" description="Helical" evidence="7">
    <location>
        <begin position="535"/>
        <end position="555"/>
    </location>
</feature>
<protein>
    <recommendedName>
        <fullName evidence="8">Amino acid transporter transmembrane domain-containing protein</fullName>
    </recommendedName>
</protein>
<dbReference type="Pfam" id="PF01490">
    <property type="entry name" value="Aa_trans"/>
    <property type="match status" value="2"/>
</dbReference>
<evidence type="ECO:0000256" key="1">
    <source>
        <dbReference type="ARBA" id="ARBA00004141"/>
    </source>
</evidence>
<feature type="domain" description="Amino acid transporter transmembrane" evidence="8">
    <location>
        <begin position="146"/>
        <end position="421"/>
    </location>
</feature>
<organism evidence="9 10">
    <name type="scientific">Castilleja foliolosa</name>
    <dbReference type="NCBI Taxonomy" id="1961234"/>
    <lineage>
        <taxon>Eukaryota</taxon>
        <taxon>Viridiplantae</taxon>
        <taxon>Streptophyta</taxon>
        <taxon>Embryophyta</taxon>
        <taxon>Tracheophyta</taxon>
        <taxon>Spermatophyta</taxon>
        <taxon>Magnoliopsida</taxon>
        <taxon>eudicotyledons</taxon>
        <taxon>Gunneridae</taxon>
        <taxon>Pentapetalae</taxon>
        <taxon>asterids</taxon>
        <taxon>lamiids</taxon>
        <taxon>Lamiales</taxon>
        <taxon>Orobanchaceae</taxon>
        <taxon>Pedicularideae</taxon>
        <taxon>Castillejinae</taxon>
        <taxon>Castilleja</taxon>
    </lineage>
</organism>
<feature type="region of interest" description="Disordered" evidence="6">
    <location>
        <begin position="1"/>
        <end position="58"/>
    </location>
</feature>
<evidence type="ECO:0000313" key="9">
    <source>
        <dbReference type="EMBL" id="KAL3623727.1"/>
    </source>
</evidence>
<feature type="compositionally biased region" description="Polar residues" evidence="6">
    <location>
        <begin position="49"/>
        <end position="58"/>
    </location>
</feature>
<evidence type="ECO:0000256" key="3">
    <source>
        <dbReference type="ARBA" id="ARBA00022970"/>
    </source>
</evidence>
<evidence type="ECO:0000256" key="7">
    <source>
        <dbReference type="SAM" id="Phobius"/>
    </source>
</evidence>
<dbReference type="EMBL" id="JAVIJP010000054">
    <property type="protein sequence ID" value="KAL3623727.1"/>
    <property type="molecule type" value="Genomic_DNA"/>
</dbReference>
<comment type="caution">
    <text evidence="9">The sequence shown here is derived from an EMBL/GenBank/DDBJ whole genome shotgun (WGS) entry which is preliminary data.</text>
</comment>
<keyword evidence="10" id="KW-1185">Reference proteome</keyword>
<feature type="compositionally biased region" description="Acidic residues" evidence="6">
    <location>
        <begin position="12"/>
        <end position="36"/>
    </location>
</feature>